<keyword evidence="2" id="KW-1185">Reference proteome</keyword>
<dbReference type="EMBL" id="LYMM01000092">
    <property type="protein sequence ID" value="PNU02065.1"/>
    <property type="molecule type" value="Genomic_DNA"/>
</dbReference>
<gene>
    <name evidence="1" type="ORF">A8V01_27100</name>
</gene>
<protein>
    <submittedName>
        <fullName evidence="1">Uncharacterized protein</fullName>
    </submittedName>
</protein>
<evidence type="ECO:0000313" key="1">
    <source>
        <dbReference type="EMBL" id="PNU02065.1"/>
    </source>
</evidence>
<organism evidence="1 2">
    <name type="scientific">Novosphingobium guangzhouense</name>
    <dbReference type="NCBI Taxonomy" id="1850347"/>
    <lineage>
        <taxon>Bacteria</taxon>
        <taxon>Pseudomonadati</taxon>
        <taxon>Pseudomonadota</taxon>
        <taxon>Alphaproteobacteria</taxon>
        <taxon>Sphingomonadales</taxon>
        <taxon>Sphingomonadaceae</taxon>
        <taxon>Novosphingobium</taxon>
    </lineage>
</organism>
<sequence>MAQFLKVRLFRFRYDDRSTEQRVAQAVTLTRPCYPIIDDVGIYGAIFPNLTYLYPTILG</sequence>
<dbReference type="AlphaFoldDB" id="A0A2K2FTE5"/>
<dbReference type="Proteomes" id="UP000236327">
    <property type="component" value="Unassembled WGS sequence"/>
</dbReference>
<proteinExistence type="predicted"/>
<reference evidence="1 2" key="1">
    <citation type="submission" date="2016-05" db="EMBL/GenBank/DDBJ databases">
        <title>Complete genome sequence of Novosphingobium guangzhouense SA925(T).</title>
        <authorList>
            <person name="Sha S."/>
        </authorList>
    </citation>
    <scope>NUCLEOTIDE SEQUENCE [LARGE SCALE GENOMIC DNA]</scope>
    <source>
        <strain evidence="1 2">SA925</strain>
    </source>
</reference>
<name>A0A2K2FTE5_9SPHN</name>
<evidence type="ECO:0000313" key="2">
    <source>
        <dbReference type="Proteomes" id="UP000236327"/>
    </source>
</evidence>
<comment type="caution">
    <text evidence="1">The sequence shown here is derived from an EMBL/GenBank/DDBJ whole genome shotgun (WGS) entry which is preliminary data.</text>
</comment>
<accession>A0A2K2FTE5</accession>